<dbReference type="EMBL" id="RBXO01000001">
    <property type="protein sequence ID" value="RKT52842.1"/>
    <property type="molecule type" value="Genomic_DNA"/>
</dbReference>
<sequence>MTDDEVPAAVATGRRVATALLGTALALTVSAVLWLVW</sequence>
<accession>A0A495VU35</accession>
<evidence type="ECO:0000313" key="3">
    <source>
        <dbReference type="Proteomes" id="UP000282084"/>
    </source>
</evidence>
<keyword evidence="3" id="KW-1185">Reference proteome</keyword>
<evidence type="ECO:0000256" key="1">
    <source>
        <dbReference type="SAM" id="Phobius"/>
    </source>
</evidence>
<name>A0A495VU35_9PSEU</name>
<keyword evidence="1" id="KW-0472">Membrane</keyword>
<organism evidence="2 3">
    <name type="scientific">Saccharothrix australiensis</name>
    <dbReference type="NCBI Taxonomy" id="2072"/>
    <lineage>
        <taxon>Bacteria</taxon>
        <taxon>Bacillati</taxon>
        <taxon>Actinomycetota</taxon>
        <taxon>Actinomycetes</taxon>
        <taxon>Pseudonocardiales</taxon>
        <taxon>Pseudonocardiaceae</taxon>
        <taxon>Saccharothrix</taxon>
    </lineage>
</organism>
<gene>
    <name evidence="2" type="ORF">C8E97_1380</name>
</gene>
<comment type="caution">
    <text evidence="2">The sequence shown here is derived from an EMBL/GenBank/DDBJ whole genome shotgun (WGS) entry which is preliminary data.</text>
</comment>
<reference evidence="2 3" key="1">
    <citation type="submission" date="2018-10" db="EMBL/GenBank/DDBJ databases">
        <title>Sequencing the genomes of 1000 actinobacteria strains.</title>
        <authorList>
            <person name="Klenk H.-P."/>
        </authorList>
    </citation>
    <scope>NUCLEOTIDE SEQUENCE [LARGE SCALE GENOMIC DNA]</scope>
    <source>
        <strain evidence="2 3">DSM 43800</strain>
    </source>
</reference>
<keyword evidence="1" id="KW-1133">Transmembrane helix</keyword>
<dbReference type="AlphaFoldDB" id="A0A495VU35"/>
<protein>
    <submittedName>
        <fullName evidence="2">Uncharacterized protein</fullName>
    </submittedName>
</protein>
<keyword evidence="1" id="KW-0812">Transmembrane</keyword>
<evidence type="ECO:0000313" key="2">
    <source>
        <dbReference type="EMBL" id="RKT52842.1"/>
    </source>
</evidence>
<feature type="transmembrane region" description="Helical" evidence="1">
    <location>
        <begin position="16"/>
        <end position="36"/>
    </location>
</feature>
<proteinExistence type="predicted"/>
<dbReference type="Proteomes" id="UP000282084">
    <property type="component" value="Unassembled WGS sequence"/>
</dbReference>